<name>A0A068NNK9_FIMGI</name>
<evidence type="ECO:0000313" key="7">
    <source>
        <dbReference type="EMBL" id="AIE85036.1"/>
    </source>
</evidence>
<dbReference type="GO" id="GO:0004252">
    <property type="term" value="F:serine-type endopeptidase activity"/>
    <property type="evidence" value="ECO:0007669"/>
    <property type="project" value="InterPro"/>
</dbReference>
<dbReference type="AlphaFoldDB" id="A0A068NNK9"/>
<feature type="transmembrane region" description="Helical" evidence="5">
    <location>
        <begin position="73"/>
        <end position="93"/>
    </location>
</feature>
<dbReference type="eggNOG" id="COG0705">
    <property type="taxonomic scope" value="Bacteria"/>
</dbReference>
<organism evidence="7 8">
    <name type="scientific">Fimbriimonas ginsengisoli Gsoil 348</name>
    <dbReference type="NCBI Taxonomy" id="661478"/>
    <lineage>
        <taxon>Bacteria</taxon>
        <taxon>Bacillati</taxon>
        <taxon>Armatimonadota</taxon>
        <taxon>Fimbriimonadia</taxon>
        <taxon>Fimbriimonadales</taxon>
        <taxon>Fimbriimonadaceae</taxon>
        <taxon>Fimbriimonas</taxon>
    </lineage>
</organism>
<dbReference type="HOGENOM" id="CLU_055068_5_1_0"/>
<evidence type="ECO:0000259" key="6">
    <source>
        <dbReference type="Pfam" id="PF01694"/>
    </source>
</evidence>
<dbReference type="Proteomes" id="UP000027982">
    <property type="component" value="Chromosome"/>
</dbReference>
<dbReference type="EMBL" id="CP007139">
    <property type="protein sequence ID" value="AIE85036.1"/>
    <property type="molecule type" value="Genomic_DNA"/>
</dbReference>
<feature type="transmembrane region" description="Helical" evidence="5">
    <location>
        <begin position="192"/>
        <end position="210"/>
    </location>
</feature>
<dbReference type="Gene3D" id="1.20.1540.10">
    <property type="entry name" value="Rhomboid-like"/>
    <property type="match status" value="1"/>
</dbReference>
<proteinExistence type="predicted"/>
<dbReference type="InterPro" id="IPR050925">
    <property type="entry name" value="Rhomboid_protease_S54"/>
</dbReference>
<reference evidence="7 8" key="1">
    <citation type="journal article" date="2014" name="PLoS ONE">
        <title>The first complete genome sequence of the class fimbriimonadia in the phylum armatimonadetes.</title>
        <authorList>
            <person name="Hu Z.Y."/>
            <person name="Wang Y.Z."/>
            <person name="Im W.T."/>
            <person name="Wang S.Y."/>
            <person name="Zhao G.P."/>
            <person name="Zheng H.J."/>
            <person name="Quan Z.X."/>
        </authorList>
    </citation>
    <scope>NUCLEOTIDE SEQUENCE [LARGE SCALE GENOMIC DNA]</scope>
    <source>
        <strain evidence="7">Gsoil 348</strain>
    </source>
</reference>
<dbReference type="InterPro" id="IPR022764">
    <property type="entry name" value="Peptidase_S54_rhomboid_dom"/>
</dbReference>
<evidence type="ECO:0000313" key="8">
    <source>
        <dbReference type="Proteomes" id="UP000027982"/>
    </source>
</evidence>
<evidence type="ECO:0000256" key="2">
    <source>
        <dbReference type="ARBA" id="ARBA00022692"/>
    </source>
</evidence>
<comment type="subcellular location">
    <subcellularLocation>
        <location evidence="1">Membrane</location>
        <topology evidence="1">Multi-pass membrane protein</topology>
    </subcellularLocation>
</comment>
<dbReference type="OrthoDB" id="9813074at2"/>
<keyword evidence="2 5" id="KW-0812">Transmembrane</keyword>
<dbReference type="PANTHER" id="PTHR43731:SF26">
    <property type="entry name" value="RHOMBOID-LIKE PROTEIN 10, CHLOROPLASTIC"/>
    <property type="match status" value="1"/>
</dbReference>
<dbReference type="PANTHER" id="PTHR43731">
    <property type="entry name" value="RHOMBOID PROTEASE"/>
    <property type="match status" value="1"/>
</dbReference>
<feature type="transmembrane region" description="Helical" evidence="5">
    <location>
        <begin position="156"/>
        <end position="180"/>
    </location>
</feature>
<feature type="transmembrane region" description="Helical" evidence="5">
    <location>
        <begin position="105"/>
        <end position="123"/>
    </location>
</feature>
<dbReference type="Pfam" id="PF01694">
    <property type="entry name" value="Rhomboid"/>
    <property type="match status" value="1"/>
</dbReference>
<evidence type="ECO:0000256" key="3">
    <source>
        <dbReference type="ARBA" id="ARBA00022989"/>
    </source>
</evidence>
<protein>
    <submittedName>
        <fullName evidence="7">Rhomboid family protein</fullName>
    </submittedName>
</protein>
<feature type="transmembrane region" description="Helical" evidence="5">
    <location>
        <begin position="129"/>
        <end position="149"/>
    </location>
</feature>
<dbReference type="KEGG" id="fgi:OP10G_1668"/>
<evidence type="ECO:0000256" key="4">
    <source>
        <dbReference type="ARBA" id="ARBA00023136"/>
    </source>
</evidence>
<feature type="domain" description="Peptidase S54 rhomboid" evidence="6">
    <location>
        <begin position="66"/>
        <end position="209"/>
    </location>
</feature>
<dbReference type="SUPFAM" id="SSF144091">
    <property type="entry name" value="Rhomboid-like"/>
    <property type="match status" value="1"/>
</dbReference>
<gene>
    <name evidence="7" type="ORF">OP10G_1668</name>
</gene>
<dbReference type="GO" id="GO:0016020">
    <property type="term" value="C:membrane"/>
    <property type="evidence" value="ECO:0007669"/>
    <property type="project" value="UniProtKB-SubCell"/>
</dbReference>
<accession>A0A068NNK9</accession>
<evidence type="ECO:0000256" key="5">
    <source>
        <dbReference type="SAM" id="Phobius"/>
    </source>
</evidence>
<keyword evidence="3 5" id="KW-1133">Transmembrane helix</keyword>
<feature type="transmembrane region" description="Helical" evidence="5">
    <location>
        <begin position="12"/>
        <end position="30"/>
    </location>
</feature>
<keyword evidence="4 5" id="KW-0472">Membrane</keyword>
<dbReference type="STRING" id="661478.OP10G_1668"/>
<sequence length="235" mass="25588">MIPLRDNQVRQNAPIVTWALVLLNVLIYLWDRHGQLFGPSIVFADLGMRPAEVVDAIRGVGDHFALVTLFTSMFLHGGFMHILGNMIFLFVFGASVEEAIGSVRFALYYLFWGVAAAAAQIYVDPHSVVPTVGASGAIGGILGSYFLLFPGNKIEVFLPILAFLSFEVSAWVLLGLWFLWQILAPQEGVANWAHVGGFLAGMLTVLILGGREAVLQSREPDYDPLDATPGARRSG</sequence>
<keyword evidence="8" id="KW-1185">Reference proteome</keyword>
<evidence type="ECO:0000256" key="1">
    <source>
        <dbReference type="ARBA" id="ARBA00004141"/>
    </source>
</evidence>
<dbReference type="InterPro" id="IPR035952">
    <property type="entry name" value="Rhomboid-like_sf"/>
</dbReference>
<dbReference type="RefSeq" id="WP_025226366.1">
    <property type="nucleotide sequence ID" value="NZ_CP007139.1"/>
</dbReference>